<sequence>MENDSLFAGQEKLDAEEDFVMKDDTRRLSPRRVVAGEHRCGSQLVSWPQSNSSERCCNNLCGDLSETNSKLCQPNFHHVGNQSSEQSGLKSIVLAYFSSDESDEEIEDENENTDEMRSDSDCSTNNKLDWLSLKNANGAKTFESFFTNKSCSGFSSNQPVCAPDCNVLNNGYPGHDSSFPSGTKVLLSSDKDTEVCGNSYENHDGSFGNPTGRDSSFPSSTKVLLSSDKDREVGCEILDQVMTMLIRLRMSVVRLSSSGHFPYSAAPLITLMGRVEKCYDGC</sequence>
<proteinExistence type="predicted"/>
<dbReference type="AlphaFoldDB" id="A0A9X0CII1"/>
<organism evidence="2 3">
    <name type="scientific">Desmophyllum pertusum</name>
    <dbReference type="NCBI Taxonomy" id="174260"/>
    <lineage>
        <taxon>Eukaryota</taxon>
        <taxon>Metazoa</taxon>
        <taxon>Cnidaria</taxon>
        <taxon>Anthozoa</taxon>
        <taxon>Hexacorallia</taxon>
        <taxon>Scleractinia</taxon>
        <taxon>Caryophylliina</taxon>
        <taxon>Caryophylliidae</taxon>
        <taxon>Desmophyllum</taxon>
    </lineage>
</organism>
<evidence type="ECO:0000313" key="2">
    <source>
        <dbReference type="EMBL" id="KAJ7339609.1"/>
    </source>
</evidence>
<evidence type="ECO:0000256" key="1">
    <source>
        <dbReference type="SAM" id="MobiDB-lite"/>
    </source>
</evidence>
<feature type="compositionally biased region" description="Acidic residues" evidence="1">
    <location>
        <begin position="100"/>
        <end position="113"/>
    </location>
</feature>
<reference evidence="2" key="1">
    <citation type="submission" date="2023-01" db="EMBL/GenBank/DDBJ databases">
        <title>Genome assembly of the deep-sea coral Lophelia pertusa.</title>
        <authorList>
            <person name="Herrera S."/>
            <person name="Cordes E."/>
        </authorList>
    </citation>
    <scope>NUCLEOTIDE SEQUENCE</scope>
    <source>
        <strain evidence="2">USNM1676648</strain>
        <tissue evidence="2">Polyp</tissue>
    </source>
</reference>
<evidence type="ECO:0000313" key="3">
    <source>
        <dbReference type="Proteomes" id="UP001163046"/>
    </source>
</evidence>
<feature type="region of interest" description="Disordered" evidence="1">
    <location>
        <begin position="100"/>
        <end position="121"/>
    </location>
</feature>
<protein>
    <submittedName>
        <fullName evidence="2">Uncharacterized protein</fullName>
    </submittedName>
</protein>
<gene>
    <name evidence="2" type="ORF">OS493_006013</name>
</gene>
<dbReference type="Proteomes" id="UP001163046">
    <property type="component" value="Unassembled WGS sequence"/>
</dbReference>
<accession>A0A9X0CII1</accession>
<keyword evidence="3" id="KW-1185">Reference proteome</keyword>
<name>A0A9X0CII1_9CNID</name>
<comment type="caution">
    <text evidence="2">The sequence shown here is derived from an EMBL/GenBank/DDBJ whole genome shotgun (WGS) entry which is preliminary data.</text>
</comment>
<dbReference type="EMBL" id="MU827779">
    <property type="protein sequence ID" value="KAJ7339609.1"/>
    <property type="molecule type" value="Genomic_DNA"/>
</dbReference>